<dbReference type="Pfam" id="PF12851">
    <property type="entry name" value="Tet_JBP"/>
    <property type="match status" value="1"/>
</dbReference>
<gene>
    <name evidence="7" type="ORF">QCA50_017002</name>
</gene>
<dbReference type="Gene3D" id="3.60.130.30">
    <property type="match status" value="1"/>
</dbReference>
<keyword evidence="4" id="KW-0560">Oxidoreductase</keyword>
<dbReference type="InterPro" id="IPR024779">
    <property type="entry name" value="2OGFeDO_JBP1/TET_oxygenase_dom"/>
</dbReference>
<reference evidence="7 8" key="1">
    <citation type="submission" date="2022-09" db="EMBL/GenBank/DDBJ databases">
        <authorList>
            <person name="Palmer J.M."/>
        </authorList>
    </citation>
    <scope>NUCLEOTIDE SEQUENCE [LARGE SCALE GENOMIC DNA]</scope>
    <source>
        <strain evidence="7 8">DSM 7382</strain>
    </source>
</reference>
<accession>A0AAW0FRT7</accession>
<keyword evidence="5" id="KW-0408">Iron</keyword>
<dbReference type="GO" id="GO:0046872">
    <property type="term" value="F:metal ion binding"/>
    <property type="evidence" value="ECO:0007669"/>
    <property type="project" value="UniProtKB-KW"/>
</dbReference>
<evidence type="ECO:0000313" key="7">
    <source>
        <dbReference type="EMBL" id="KAK7680056.1"/>
    </source>
</evidence>
<feature type="domain" description="2OGFeDO JBP1/TET oxygenase" evidence="6">
    <location>
        <begin position="219"/>
        <end position="347"/>
    </location>
</feature>
<evidence type="ECO:0000256" key="4">
    <source>
        <dbReference type="ARBA" id="ARBA00023002"/>
    </source>
</evidence>
<dbReference type="GO" id="GO:0051213">
    <property type="term" value="F:dioxygenase activity"/>
    <property type="evidence" value="ECO:0007669"/>
    <property type="project" value="UniProtKB-KW"/>
</dbReference>
<keyword evidence="2" id="KW-0479">Metal-binding</keyword>
<evidence type="ECO:0000256" key="5">
    <source>
        <dbReference type="ARBA" id="ARBA00023004"/>
    </source>
</evidence>
<keyword evidence="3" id="KW-0223">Dioxygenase</keyword>
<dbReference type="EMBL" id="JASBNA010000053">
    <property type="protein sequence ID" value="KAK7680056.1"/>
    <property type="molecule type" value="Genomic_DNA"/>
</dbReference>
<sequence length="390" mass="44366">MMTTDRTALDRLHEYTGHMLKLFTCTLSSVTHQTAEAIPTKPPGMSDECARDCSTITKHMVRAFLNPAKVSWDMEAYRVQCAKRNIWGGMQQKEDTLANEFPSISTDIRNVRSARTVVDRYGRILMWILPGVLPTRLHDMMQRCTAYLEDELSSVPRGIESAGSWRFEESLWSYWSESVKTGLMNFSAAWFMNGWMGKNKGLVSSPLFRKDNGIMWCDEFFECGAILSGVLRIMHPDQYRMGYEVLKHLSSLQQVERALSRWPSIFNAITLISNRHCPMHRDNKGSFHLFDILVSTGSYSNAMFCCTPLGIQIGNTPGTIIGFSGTAFRHGVAQADGARVCHAFYMRGSLQEFSNVRPCSWMTQEVYRRWIGLRKSKHVGPLHSDPLSME</sequence>
<dbReference type="AlphaFoldDB" id="A0AAW0FRT7"/>
<comment type="cofactor">
    <cofactor evidence="1">
        <name>Fe(2+)</name>
        <dbReference type="ChEBI" id="CHEBI:29033"/>
    </cofactor>
</comment>
<evidence type="ECO:0000259" key="6">
    <source>
        <dbReference type="Pfam" id="PF12851"/>
    </source>
</evidence>
<proteinExistence type="predicted"/>
<organism evidence="7 8">
    <name type="scientific">Cerrena zonata</name>
    <dbReference type="NCBI Taxonomy" id="2478898"/>
    <lineage>
        <taxon>Eukaryota</taxon>
        <taxon>Fungi</taxon>
        <taxon>Dikarya</taxon>
        <taxon>Basidiomycota</taxon>
        <taxon>Agaricomycotina</taxon>
        <taxon>Agaricomycetes</taxon>
        <taxon>Polyporales</taxon>
        <taxon>Cerrenaceae</taxon>
        <taxon>Cerrena</taxon>
    </lineage>
</organism>
<keyword evidence="8" id="KW-1185">Reference proteome</keyword>
<evidence type="ECO:0000256" key="3">
    <source>
        <dbReference type="ARBA" id="ARBA00022964"/>
    </source>
</evidence>
<protein>
    <recommendedName>
        <fullName evidence="6">2OGFeDO JBP1/TET oxygenase domain-containing protein</fullName>
    </recommendedName>
</protein>
<name>A0AAW0FRT7_9APHY</name>
<evidence type="ECO:0000256" key="2">
    <source>
        <dbReference type="ARBA" id="ARBA00022723"/>
    </source>
</evidence>
<dbReference type="Proteomes" id="UP001385951">
    <property type="component" value="Unassembled WGS sequence"/>
</dbReference>
<evidence type="ECO:0000313" key="8">
    <source>
        <dbReference type="Proteomes" id="UP001385951"/>
    </source>
</evidence>
<comment type="caution">
    <text evidence="7">The sequence shown here is derived from an EMBL/GenBank/DDBJ whole genome shotgun (WGS) entry which is preliminary data.</text>
</comment>
<evidence type="ECO:0000256" key="1">
    <source>
        <dbReference type="ARBA" id="ARBA00001954"/>
    </source>
</evidence>